<gene>
    <name evidence="2" type="ORF">CEN88_377</name>
</gene>
<reference evidence="2 3" key="1">
    <citation type="submission" date="2017-07" db="EMBL/GenBank/DDBJ databases">
        <title>Mechanisms for carbon and nitrogen cycling indicate functional differentiation within the Candidate Phyla Radiation.</title>
        <authorList>
            <person name="Danczak R.E."/>
            <person name="Johnston M.D."/>
            <person name="Kenah C."/>
            <person name="Slattery M."/>
            <person name="Wrighton K.C."/>
            <person name="Wilkins M.J."/>
        </authorList>
    </citation>
    <scope>NUCLEOTIDE SEQUENCE [LARGE SCALE GENOMIC DNA]</scope>
    <source>
        <strain evidence="2">Licking1014_2</strain>
    </source>
</reference>
<sequence length="214" mass="23520">MMGEQTSLRPNCSVDATQFIPPRRWQGILSRPPNFGKTPPPDKIGGDEAKRPAEAKPTCSNQQSGFCKRLSVGGQSPPRPLPLTIRRPVGLACGAGGAKGEGGFGRRRRYARTITSTMWHFCPAIVRVSPSLVHFELSWRMSRAPASSMDESSLPVPSPFPTTTVPGLTKYKKSLPPSSSHRHPKSLAARARIRNTRGDSFILSHLLSLWRGRW</sequence>
<evidence type="ECO:0000313" key="3">
    <source>
        <dbReference type="Proteomes" id="UP000318711"/>
    </source>
</evidence>
<accession>A0A554LUD2</accession>
<protein>
    <submittedName>
        <fullName evidence="2">Uncharacterized protein</fullName>
    </submittedName>
</protein>
<dbReference type="Proteomes" id="UP000318711">
    <property type="component" value="Unassembled WGS sequence"/>
</dbReference>
<proteinExistence type="predicted"/>
<comment type="caution">
    <text evidence="2">The sequence shown here is derived from an EMBL/GenBank/DDBJ whole genome shotgun (WGS) entry which is preliminary data.</text>
</comment>
<dbReference type="AlphaFoldDB" id="A0A554LUD2"/>
<feature type="region of interest" description="Disordered" evidence="1">
    <location>
        <begin position="165"/>
        <end position="186"/>
    </location>
</feature>
<dbReference type="EMBL" id="VMGL01000044">
    <property type="protein sequence ID" value="TSC96239.1"/>
    <property type="molecule type" value="Genomic_DNA"/>
</dbReference>
<evidence type="ECO:0000256" key="1">
    <source>
        <dbReference type="SAM" id="MobiDB-lite"/>
    </source>
</evidence>
<evidence type="ECO:0000313" key="2">
    <source>
        <dbReference type="EMBL" id="TSC96239.1"/>
    </source>
</evidence>
<name>A0A554LUD2_9BACT</name>
<organism evidence="2 3">
    <name type="scientific">Candidatus Berkelbacteria bacterium Licking1014_2</name>
    <dbReference type="NCBI Taxonomy" id="2017146"/>
    <lineage>
        <taxon>Bacteria</taxon>
        <taxon>Candidatus Berkelbacteria</taxon>
    </lineage>
</organism>
<feature type="region of interest" description="Disordered" evidence="1">
    <location>
        <begin position="25"/>
        <end position="64"/>
    </location>
</feature>
<feature type="compositionally biased region" description="Basic and acidic residues" evidence="1">
    <location>
        <begin position="44"/>
        <end position="54"/>
    </location>
</feature>